<protein>
    <recommendedName>
        <fullName evidence="2">NACHT domain-containing protein</fullName>
    </recommendedName>
</protein>
<reference evidence="3" key="1">
    <citation type="submission" date="2023-03" db="EMBL/GenBank/DDBJ databases">
        <title>Massive genome expansion in bonnet fungi (Mycena s.s.) driven by repeated elements and novel gene families across ecological guilds.</title>
        <authorList>
            <consortium name="Lawrence Berkeley National Laboratory"/>
            <person name="Harder C.B."/>
            <person name="Miyauchi S."/>
            <person name="Viragh M."/>
            <person name="Kuo A."/>
            <person name="Thoen E."/>
            <person name="Andreopoulos B."/>
            <person name="Lu D."/>
            <person name="Skrede I."/>
            <person name="Drula E."/>
            <person name="Henrissat B."/>
            <person name="Morin E."/>
            <person name="Kohler A."/>
            <person name="Barry K."/>
            <person name="LaButti K."/>
            <person name="Morin E."/>
            <person name="Salamov A."/>
            <person name="Lipzen A."/>
            <person name="Mereny Z."/>
            <person name="Hegedus B."/>
            <person name="Baldrian P."/>
            <person name="Stursova M."/>
            <person name="Weitz H."/>
            <person name="Taylor A."/>
            <person name="Grigoriev I.V."/>
            <person name="Nagy L.G."/>
            <person name="Martin F."/>
            <person name="Kauserud H."/>
        </authorList>
    </citation>
    <scope>NUCLEOTIDE SEQUENCE</scope>
    <source>
        <strain evidence="3">CBHHK002</strain>
    </source>
</reference>
<feature type="domain" description="NACHT" evidence="2">
    <location>
        <begin position="57"/>
        <end position="201"/>
    </location>
</feature>
<dbReference type="Gene3D" id="3.40.50.300">
    <property type="entry name" value="P-loop containing nucleotide triphosphate hydrolases"/>
    <property type="match status" value="1"/>
</dbReference>
<evidence type="ECO:0000256" key="1">
    <source>
        <dbReference type="ARBA" id="ARBA00022737"/>
    </source>
</evidence>
<evidence type="ECO:0000313" key="4">
    <source>
        <dbReference type="Proteomes" id="UP001218218"/>
    </source>
</evidence>
<keyword evidence="4" id="KW-1185">Reference proteome</keyword>
<dbReference type="PROSITE" id="PS50837">
    <property type="entry name" value="NACHT"/>
    <property type="match status" value="1"/>
</dbReference>
<dbReference type="Pfam" id="PF24883">
    <property type="entry name" value="NPHP3_N"/>
    <property type="match status" value="1"/>
</dbReference>
<name>A0AAD7E8M2_9AGAR</name>
<dbReference type="PANTHER" id="PTHR10039:SF14">
    <property type="entry name" value="NACHT DOMAIN-CONTAINING PROTEIN"/>
    <property type="match status" value="1"/>
</dbReference>
<dbReference type="EMBL" id="JARIHO010000107">
    <property type="protein sequence ID" value="KAJ7303107.1"/>
    <property type="molecule type" value="Genomic_DNA"/>
</dbReference>
<accession>A0AAD7E8M2</accession>
<dbReference type="SUPFAM" id="SSF52540">
    <property type="entry name" value="P-loop containing nucleoside triphosphate hydrolases"/>
    <property type="match status" value="1"/>
</dbReference>
<gene>
    <name evidence="3" type="ORF">DFH08DRAFT_722238</name>
</gene>
<dbReference type="InterPro" id="IPR056884">
    <property type="entry name" value="NPHP3-like_N"/>
</dbReference>
<organism evidence="3 4">
    <name type="scientific">Mycena albidolilacea</name>
    <dbReference type="NCBI Taxonomy" id="1033008"/>
    <lineage>
        <taxon>Eukaryota</taxon>
        <taxon>Fungi</taxon>
        <taxon>Dikarya</taxon>
        <taxon>Basidiomycota</taxon>
        <taxon>Agaricomycotina</taxon>
        <taxon>Agaricomycetes</taxon>
        <taxon>Agaricomycetidae</taxon>
        <taxon>Agaricales</taxon>
        <taxon>Marasmiineae</taxon>
        <taxon>Mycenaceae</taxon>
        <taxon>Mycena</taxon>
    </lineage>
</organism>
<evidence type="ECO:0000313" key="3">
    <source>
        <dbReference type="EMBL" id="KAJ7303107.1"/>
    </source>
</evidence>
<dbReference type="InterPro" id="IPR027417">
    <property type="entry name" value="P-loop_NTPase"/>
</dbReference>
<proteinExistence type="predicted"/>
<dbReference type="InterPro" id="IPR007111">
    <property type="entry name" value="NACHT_NTPase"/>
</dbReference>
<sequence length="279" mass="31322">MNQFKVLQSIKEKLAGHVASQHKFTDQSKSLCAPGTRVEIQKKILKWLSPQPGTKKRIFWVTGIAGSGKSTLSATVIENLRENRTPVAAQFFISRNIPETVDPSKIIPTIAKQLAEFSRAAAGIIHDVLEHGFPPTRKKQVKELLIAPIREISKSRDVIILIDALDELRNAANSVKEILELIAPRGCHLPDNVRFLITSRPEHWADISRSKTLELMVFKQYPLMTDSSVSEVHDFIVARMEKMTAPMGWSDWPTQDQLLKLSGKANGLFHYAATALQWI</sequence>
<feature type="non-terminal residue" evidence="3">
    <location>
        <position position="279"/>
    </location>
</feature>
<dbReference type="AlphaFoldDB" id="A0AAD7E8M2"/>
<evidence type="ECO:0000259" key="2">
    <source>
        <dbReference type="PROSITE" id="PS50837"/>
    </source>
</evidence>
<keyword evidence="1" id="KW-0677">Repeat</keyword>
<dbReference type="Proteomes" id="UP001218218">
    <property type="component" value="Unassembled WGS sequence"/>
</dbReference>
<dbReference type="PANTHER" id="PTHR10039">
    <property type="entry name" value="AMELOGENIN"/>
    <property type="match status" value="1"/>
</dbReference>
<comment type="caution">
    <text evidence="3">The sequence shown here is derived from an EMBL/GenBank/DDBJ whole genome shotgun (WGS) entry which is preliminary data.</text>
</comment>